<accession>A0ACC0J0R3</accession>
<keyword evidence="2" id="KW-1185">Reference proteome</keyword>
<reference evidence="1 2" key="1">
    <citation type="journal article" date="2022" name="Plant J.">
        <title>Chromosome-level genome of Camellia lanceoleosa provides a valuable resource for understanding genome evolution and self-incompatibility.</title>
        <authorList>
            <person name="Gong W."/>
            <person name="Xiao S."/>
            <person name="Wang L."/>
            <person name="Liao Z."/>
            <person name="Chang Y."/>
            <person name="Mo W."/>
            <person name="Hu G."/>
            <person name="Li W."/>
            <person name="Zhao G."/>
            <person name="Zhu H."/>
            <person name="Hu X."/>
            <person name="Ji K."/>
            <person name="Xiang X."/>
            <person name="Song Q."/>
            <person name="Yuan D."/>
            <person name="Jin S."/>
            <person name="Zhang L."/>
        </authorList>
    </citation>
    <scope>NUCLEOTIDE SEQUENCE [LARGE SCALE GENOMIC DNA]</scope>
    <source>
        <strain evidence="1">SQ_2022a</strain>
    </source>
</reference>
<evidence type="ECO:0000313" key="1">
    <source>
        <dbReference type="EMBL" id="KAI8031555.1"/>
    </source>
</evidence>
<evidence type="ECO:0000313" key="2">
    <source>
        <dbReference type="Proteomes" id="UP001060215"/>
    </source>
</evidence>
<gene>
    <name evidence="1" type="ORF">LOK49_LG01G00893</name>
</gene>
<organism evidence="1 2">
    <name type="scientific">Camellia lanceoleosa</name>
    <dbReference type="NCBI Taxonomy" id="1840588"/>
    <lineage>
        <taxon>Eukaryota</taxon>
        <taxon>Viridiplantae</taxon>
        <taxon>Streptophyta</taxon>
        <taxon>Embryophyta</taxon>
        <taxon>Tracheophyta</taxon>
        <taxon>Spermatophyta</taxon>
        <taxon>Magnoliopsida</taxon>
        <taxon>eudicotyledons</taxon>
        <taxon>Gunneridae</taxon>
        <taxon>Pentapetalae</taxon>
        <taxon>asterids</taxon>
        <taxon>Ericales</taxon>
        <taxon>Theaceae</taxon>
        <taxon>Camellia</taxon>
    </lineage>
</organism>
<comment type="caution">
    <text evidence="1">The sequence shown here is derived from an EMBL/GenBank/DDBJ whole genome shotgun (WGS) entry which is preliminary data.</text>
</comment>
<name>A0ACC0J0R3_9ERIC</name>
<proteinExistence type="predicted"/>
<dbReference type="Proteomes" id="UP001060215">
    <property type="component" value="Chromosome 1"/>
</dbReference>
<protein>
    <submittedName>
        <fullName evidence="1">Uncharacterized protein</fullName>
    </submittedName>
</protein>
<dbReference type="EMBL" id="CM045758">
    <property type="protein sequence ID" value="KAI8031555.1"/>
    <property type="molecule type" value="Genomic_DNA"/>
</dbReference>
<sequence length="89" mass="9998">MLDGVTTRSNEYKECSLRAAFDRLCCLKNSGSDDEDNDIDWNNLGFSAKPTDYMYVTKCLADGIFERGQLNPYGNIELNPFAAVLNYGQ</sequence>
<feature type="non-terminal residue" evidence="1">
    <location>
        <position position="89"/>
    </location>
</feature>